<organism evidence="5 6">
    <name type="scientific">Gluconacetobacter diazotrophicus</name>
    <name type="common">Acetobacter diazotrophicus</name>
    <dbReference type="NCBI Taxonomy" id="33996"/>
    <lineage>
        <taxon>Bacteria</taxon>
        <taxon>Pseudomonadati</taxon>
        <taxon>Pseudomonadota</taxon>
        <taxon>Alphaproteobacteria</taxon>
        <taxon>Acetobacterales</taxon>
        <taxon>Acetobacteraceae</taxon>
        <taxon>Gluconacetobacter</taxon>
    </lineage>
</organism>
<evidence type="ECO:0000256" key="1">
    <source>
        <dbReference type="SAM" id="Coils"/>
    </source>
</evidence>
<dbReference type="Pfam" id="PF03428">
    <property type="entry name" value="RP-C"/>
    <property type="match status" value="1"/>
</dbReference>
<evidence type="ECO:0000256" key="2">
    <source>
        <dbReference type="SAM" id="MobiDB-lite"/>
    </source>
</evidence>
<comment type="caution">
    <text evidence="5">The sequence shown here is derived from an EMBL/GenBank/DDBJ whole genome shotgun (WGS) entry which is preliminary data.</text>
</comment>
<sequence>MIEAREELLAPPPAYPGKGDLLRMLKSLRSGSGLSRPALSLLLAMIEKTRPESWEALETPFIYAHNETLMRWTDCSLTTLHRAVRELADARMLVPQDGRNGQRGRRWQGADESQRVGFNLASLRYRWSDLLDRSDMIRRQREEVSFLRGEIADLNDRLRREAEARDNTQVSASAVRIMRKRMRTECLATLRGYFSEMSALFHQVLDTPPASASATSKPPCGAVDNPRSVPSGTPIVAPMPPQSGTHYTDTKDIQLSKKVDLVAACGRDRIEAMRRVSADPTQPTPGALDRSALRGFKATTMFYLQICAPLRDLCASPRPSMDDLITAAEVLSARMGVTHHAWAQGCQVLGRFEAAVTTIVMTARRENGAEIRRPDAYFRSLIERAATRELFLDRSLYALRDVAASAGEAGGARC</sequence>
<evidence type="ECO:0000313" key="6">
    <source>
        <dbReference type="Proteomes" id="UP000550787"/>
    </source>
</evidence>
<dbReference type="InterPro" id="IPR005090">
    <property type="entry name" value="RepC_N"/>
</dbReference>
<protein>
    <submittedName>
        <fullName evidence="5">Replicator initiator RepC</fullName>
    </submittedName>
</protein>
<dbReference type="Pfam" id="PF11800">
    <property type="entry name" value="RP-C_C"/>
    <property type="match status" value="1"/>
</dbReference>
<gene>
    <name evidence="5" type="ORF">HLH33_10060</name>
</gene>
<proteinExistence type="predicted"/>
<evidence type="ECO:0000259" key="4">
    <source>
        <dbReference type="Pfam" id="PF11800"/>
    </source>
</evidence>
<feature type="compositionally biased region" description="Low complexity" evidence="2">
    <location>
        <begin position="208"/>
        <end position="219"/>
    </location>
</feature>
<dbReference type="Proteomes" id="UP000550787">
    <property type="component" value="Unassembled WGS sequence"/>
</dbReference>
<evidence type="ECO:0000313" key="5">
    <source>
        <dbReference type="EMBL" id="MBB2156649.1"/>
    </source>
</evidence>
<feature type="domain" description="Plasmid replication protein C C-terminal" evidence="4">
    <location>
        <begin position="302"/>
        <end position="400"/>
    </location>
</feature>
<feature type="region of interest" description="Disordered" evidence="2">
    <location>
        <begin position="208"/>
        <end position="249"/>
    </location>
</feature>
<accession>A0A7W4I557</accession>
<feature type="coiled-coil region" evidence="1">
    <location>
        <begin position="137"/>
        <end position="164"/>
    </location>
</feature>
<dbReference type="EMBL" id="JABEQG010000016">
    <property type="protein sequence ID" value="MBB2156649.1"/>
    <property type="molecule type" value="Genomic_DNA"/>
</dbReference>
<feature type="domain" description="Plasmid replication protein C N-terminal" evidence="3">
    <location>
        <begin position="13"/>
        <end position="152"/>
    </location>
</feature>
<reference evidence="5 6" key="1">
    <citation type="submission" date="2020-04" db="EMBL/GenBank/DDBJ databases">
        <title>Description of novel Gluconacetobacter.</title>
        <authorList>
            <person name="Sombolestani A."/>
        </authorList>
    </citation>
    <scope>NUCLEOTIDE SEQUENCE [LARGE SCALE GENOMIC DNA]</scope>
    <source>
        <strain evidence="5 6">LMG 7603</strain>
    </source>
</reference>
<keyword evidence="1" id="KW-0175">Coiled coil</keyword>
<dbReference type="AlphaFoldDB" id="A0A7W4I557"/>
<name>A0A7W4I557_GLUDI</name>
<evidence type="ECO:0000259" key="3">
    <source>
        <dbReference type="Pfam" id="PF03428"/>
    </source>
</evidence>
<dbReference type="InterPro" id="IPR021760">
    <property type="entry name" value="RepC_C"/>
</dbReference>